<protein>
    <recommendedName>
        <fullName evidence="3">AB hydrolase-1 domain-containing protein</fullName>
    </recommendedName>
</protein>
<proteinExistence type="predicted"/>
<dbReference type="InterPro" id="IPR000073">
    <property type="entry name" value="AB_hydrolase_1"/>
</dbReference>
<gene>
    <name evidence="4" type="ORF">CNF02_12245</name>
</gene>
<dbReference type="PANTHER" id="PTHR46118">
    <property type="entry name" value="PROTEIN ABHD11"/>
    <property type="match status" value="1"/>
</dbReference>
<evidence type="ECO:0000313" key="5">
    <source>
        <dbReference type="Proteomes" id="UP000219329"/>
    </source>
</evidence>
<dbReference type="GO" id="GO:0016787">
    <property type="term" value="F:hydrolase activity"/>
    <property type="evidence" value="ECO:0007669"/>
    <property type="project" value="UniProtKB-KW"/>
</dbReference>
<dbReference type="EMBL" id="NTJZ01000018">
    <property type="protein sequence ID" value="PDH32315.1"/>
    <property type="molecule type" value="Genomic_DNA"/>
</dbReference>
<dbReference type="Proteomes" id="UP000219329">
    <property type="component" value="Unassembled WGS sequence"/>
</dbReference>
<evidence type="ECO:0000256" key="1">
    <source>
        <dbReference type="ARBA" id="ARBA00022801"/>
    </source>
</evidence>
<dbReference type="SUPFAM" id="SSF53474">
    <property type="entry name" value="alpha/beta-Hydrolases"/>
    <property type="match status" value="1"/>
</dbReference>
<dbReference type="Gene3D" id="3.40.50.1820">
    <property type="entry name" value="alpha/beta hydrolase"/>
    <property type="match status" value="1"/>
</dbReference>
<sequence length="348" mass="38489">MFTSMLNYRLLITTLTVFLCASNVLVAQESRVNTDPNYNPDATLFKGAANNIWIEVYFKATPAPGSDSVPTDNLRVDLRPDREMTLNVEIYNPNGSIPLVVTPGGMGDIEGFGAFAKNLAAASSDLKVIIMDRRNLGQSEVSFANAEPMSAEEAEDLHVLLKRLDIDSAIFYGMSSGSRSNMILAERYPEQVDALIIAPLTGGPIAAQRLADEYFLSYLRDDSLTSMEAVAQTPLWKGYMERNSPELQKIFMEQDIDDFLGTMKMTGDYLASFHAKTTLGMTDEQLMSLEVPATLILHHGQEIDFLHPKVNSRAATTLIQNSTFKIAPSLQAIVDEILPFVREYTAEL</sequence>
<keyword evidence="2" id="KW-0732">Signal</keyword>
<name>A0A2A5W708_9GAMM</name>
<accession>A0A2A5W708</accession>
<dbReference type="InterPro" id="IPR029058">
    <property type="entry name" value="AB_hydrolase_fold"/>
</dbReference>
<comment type="caution">
    <text evidence="4">The sequence shown here is derived from an EMBL/GenBank/DDBJ whole genome shotgun (WGS) entry which is preliminary data.</text>
</comment>
<evidence type="ECO:0000259" key="3">
    <source>
        <dbReference type="Pfam" id="PF00561"/>
    </source>
</evidence>
<evidence type="ECO:0000313" key="4">
    <source>
        <dbReference type="EMBL" id="PDH32315.1"/>
    </source>
</evidence>
<organism evidence="4 5">
    <name type="scientific">OM182 bacterium MED-G28</name>
    <dbReference type="NCBI Taxonomy" id="1986256"/>
    <lineage>
        <taxon>Bacteria</taxon>
        <taxon>Pseudomonadati</taxon>
        <taxon>Pseudomonadota</taxon>
        <taxon>Gammaproteobacteria</taxon>
        <taxon>OMG group</taxon>
        <taxon>OM182 clade</taxon>
    </lineage>
</organism>
<feature type="chain" id="PRO_5012653197" description="AB hydrolase-1 domain-containing protein" evidence="2">
    <location>
        <begin position="27"/>
        <end position="348"/>
    </location>
</feature>
<dbReference type="Pfam" id="PF00561">
    <property type="entry name" value="Abhydrolase_1"/>
    <property type="match status" value="1"/>
</dbReference>
<evidence type="ECO:0000256" key="2">
    <source>
        <dbReference type="SAM" id="SignalP"/>
    </source>
</evidence>
<dbReference type="PANTHER" id="PTHR46118:SF4">
    <property type="entry name" value="PROTEIN ABHD11"/>
    <property type="match status" value="1"/>
</dbReference>
<feature type="domain" description="AB hydrolase-1" evidence="3">
    <location>
        <begin position="98"/>
        <end position="197"/>
    </location>
</feature>
<feature type="signal peptide" evidence="2">
    <location>
        <begin position="1"/>
        <end position="26"/>
    </location>
</feature>
<dbReference type="AlphaFoldDB" id="A0A2A5W708"/>
<reference evidence="4 5" key="1">
    <citation type="submission" date="2017-08" db="EMBL/GenBank/DDBJ databases">
        <title>Fine stratification of microbial communities through a metagenomic profile of the photic zone.</title>
        <authorList>
            <person name="Haro-Moreno J.M."/>
            <person name="Lopez-Perez M."/>
            <person name="De La Torre J."/>
            <person name="Picazo A."/>
            <person name="Camacho A."/>
            <person name="Rodriguez-Valera F."/>
        </authorList>
    </citation>
    <scope>NUCLEOTIDE SEQUENCE [LARGE SCALE GENOMIC DNA]</scope>
    <source>
        <strain evidence="4">MED-G28</strain>
    </source>
</reference>
<keyword evidence="1" id="KW-0378">Hydrolase</keyword>